<dbReference type="AlphaFoldDB" id="A0A316YIJ4"/>
<gene>
    <name evidence="2" type="ORF">FA10DRAFT_134280</name>
</gene>
<dbReference type="SUPFAM" id="SSF49899">
    <property type="entry name" value="Concanavalin A-like lectins/glucanases"/>
    <property type="match status" value="1"/>
</dbReference>
<feature type="domain" description="GH16" evidence="1">
    <location>
        <begin position="2"/>
        <end position="259"/>
    </location>
</feature>
<name>A0A316YIJ4_9BASI</name>
<dbReference type="OrthoDB" id="192832at2759"/>
<dbReference type="STRING" id="215250.A0A316YIJ4"/>
<dbReference type="InterPro" id="IPR050546">
    <property type="entry name" value="Glycosyl_Hydrlase_16"/>
</dbReference>
<dbReference type="CDD" id="cd08023">
    <property type="entry name" value="GH16_laminarinase_like"/>
    <property type="match status" value="1"/>
</dbReference>
<dbReference type="Gene3D" id="2.60.120.200">
    <property type="match status" value="1"/>
</dbReference>
<dbReference type="GO" id="GO:0030246">
    <property type="term" value="F:carbohydrate binding"/>
    <property type="evidence" value="ECO:0007669"/>
    <property type="project" value="UniProtKB-KW"/>
</dbReference>
<dbReference type="PROSITE" id="PS51762">
    <property type="entry name" value="GH16_2"/>
    <property type="match status" value="1"/>
</dbReference>
<dbReference type="PANTHER" id="PTHR10963">
    <property type="entry name" value="GLYCOSYL HYDROLASE-RELATED"/>
    <property type="match status" value="1"/>
</dbReference>
<protein>
    <submittedName>
        <fullName evidence="2">Concanavalin A-like lectin/glucanase</fullName>
    </submittedName>
</protein>
<keyword evidence="2" id="KW-0430">Lectin</keyword>
<dbReference type="Proteomes" id="UP000245768">
    <property type="component" value="Unassembled WGS sequence"/>
</dbReference>
<dbReference type="InParanoid" id="A0A316YIJ4"/>
<dbReference type="GO" id="GO:0005975">
    <property type="term" value="P:carbohydrate metabolic process"/>
    <property type="evidence" value="ECO:0007669"/>
    <property type="project" value="InterPro"/>
</dbReference>
<organism evidence="2 3">
    <name type="scientific">Acaromyces ingoldii</name>
    <dbReference type="NCBI Taxonomy" id="215250"/>
    <lineage>
        <taxon>Eukaryota</taxon>
        <taxon>Fungi</taxon>
        <taxon>Dikarya</taxon>
        <taxon>Basidiomycota</taxon>
        <taxon>Ustilaginomycotina</taxon>
        <taxon>Exobasidiomycetes</taxon>
        <taxon>Exobasidiales</taxon>
        <taxon>Cryptobasidiaceae</taxon>
        <taxon>Acaromyces</taxon>
    </lineage>
</organism>
<accession>A0A316YIJ4</accession>
<sequence length="259" mass="28782">MTTYWRCDLSRPLAELFTYDLGAGGWGNNEAQEYTDSPENAFVRLDGDGDGEGVLVVRACARPDGKVTSARLISRQTLERPRGYVSARIVVPLAPGIWPAFWALPKKPFSWPYDGEVDIVETWNALEHNGTSFHNGHYDGKDWDKHRVLKTPTANMDRKPGHWYGFAWEGDSEGARLLWFTDGCPTMRATVPAGTRSMRDFQVIMNIAVGGNVQPGKLPPFPSEHDLEIQDLAMTDEPPGGWGKPFDDAWAAAKDGNTM</sequence>
<reference evidence="2 3" key="1">
    <citation type="journal article" date="2018" name="Mol. Biol. Evol.">
        <title>Broad Genomic Sampling Reveals a Smut Pathogenic Ancestry of the Fungal Clade Ustilaginomycotina.</title>
        <authorList>
            <person name="Kijpornyongpan T."/>
            <person name="Mondo S.J."/>
            <person name="Barry K."/>
            <person name="Sandor L."/>
            <person name="Lee J."/>
            <person name="Lipzen A."/>
            <person name="Pangilinan J."/>
            <person name="LaButti K."/>
            <person name="Hainaut M."/>
            <person name="Henrissat B."/>
            <person name="Grigoriev I.V."/>
            <person name="Spatafora J.W."/>
            <person name="Aime M.C."/>
        </authorList>
    </citation>
    <scope>NUCLEOTIDE SEQUENCE [LARGE SCALE GENOMIC DNA]</scope>
    <source>
        <strain evidence="2 3">MCA 4198</strain>
    </source>
</reference>
<dbReference type="InterPro" id="IPR013320">
    <property type="entry name" value="ConA-like_dom_sf"/>
</dbReference>
<dbReference type="PANTHER" id="PTHR10963:SF53">
    <property type="entry name" value="GH16 DOMAIN-CONTAINING PROTEIN"/>
    <property type="match status" value="1"/>
</dbReference>
<keyword evidence="3" id="KW-1185">Reference proteome</keyword>
<evidence type="ECO:0000313" key="3">
    <source>
        <dbReference type="Proteomes" id="UP000245768"/>
    </source>
</evidence>
<dbReference type="EMBL" id="KZ819637">
    <property type="protein sequence ID" value="PWN89002.1"/>
    <property type="molecule type" value="Genomic_DNA"/>
</dbReference>
<dbReference type="RefSeq" id="XP_025376200.1">
    <property type="nucleotide sequence ID" value="XM_025518000.1"/>
</dbReference>
<evidence type="ECO:0000259" key="1">
    <source>
        <dbReference type="PROSITE" id="PS51762"/>
    </source>
</evidence>
<dbReference type="GO" id="GO:0004553">
    <property type="term" value="F:hydrolase activity, hydrolyzing O-glycosyl compounds"/>
    <property type="evidence" value="ECO:0007669"/>
    <property type="project" value="InterPro"/>
</dbReference>
<evidence type="ECO:0000313" key="2">
    <source>
        <dbReference type="EMBL" id="PWN89002.1"/>
    </source>
</evidence>
<dbReference type="InterPro" id="IPR000757">
    <property type="entry name" value="Beta-glucanase-like"/>
</dbReference>
<proteinExistence type="predicted"/>
<dbReference type="Pfam" id="PF26113">
    <property type="entry name" value="GH16_XgeA"/>
    <property type="match status" value="1"/>
</dbReference>
<dbReference type="GeneID" id="37039916"/>